<dbReference type="InterPro" id="IPR006162">
    <property type="entry name" value="Ppantetheine_attach_site"/>
</dbReference>
<evidence type="ECO:0000256" key="5">
    <source>
        <dbReference type="SAM" id="MobiDB-lite"/>
    </source>
</evidence>
<dbReference type="Proteomes" id="UP000620156">
    <property type="component" value="Unassembled WGS sequence"/>
</dbReference>
<dbReference type="InterPro" id="IPR001242">
    <property type="entry name" value="Condensation_dom"/>
</dbReference>
<keyword evidence="8" id="KW-1185">Reference proteome</keyword>
<dbReference type="GO" id="GO:0017000">
    <property type="term" value="P:antibiotic biosynthetic process"/>
    <property type="evidence" value="ECO:0007669"/>
    <property type="project" value="UniProtKB-ARBA"/>
</dbReference>
<proteinExistence type="inferred from homology"/>
<keyword evidence="3" id="KW-0596">Phosphopantetheine</keyword>
<dbReference type="RefSeq" id="WP_189218619.1">
    <property type="nucleotide sequence ID" value="NZ_BMQK01000010.1"/>
</dbReference>
<dbReference type="InterPro" id="IPR057326">
    <property type="entry name" value="KR_dom"/>
</dbReference>
<dbReference type="InterPro" id="IPR009081">
    <property type="entry name" value="PP-bd_ACP"/>
</dbReference>
<feature type="domain" description="Carrier" evidence="6">
    <location>
        <begin position="987"/>
        <end position="1064"/>
    </location>
</feature>
<dbReference type="FunFam" id="3.40.50.12780:FF:000012">
    <property type="entry name" value="Non-ribosomal peptide synthetase"/>
    <property type="match status" value="1"/>
</dbReference>
<dbReference type="InterPro" id="IPR036736">
    <property type="entry name" value="ACP-like_sf"/>
</dbReference>
<dbReference type="SMART" id="SM01294">
    <property type="entry name" value="PKS_PP_betabranch"/>
    <property type="match status" value="1"/>
</dbReference>
<dbReference type="InterPro" id="IPR042099">
    <property type="entry name" value="ANL_N_sf"/>
</dbReference>
<dbReference type="GO" id="GO:0031177">
    <property type="term" value="F:phosphopantetheine binding"/>
    <property type="evidence" value="ECO:0007669"/>
    <property type="project" value="InterPro"/>
</dbReference>
<dbReference type="Gene3D" id="3.30.559.30">
    <property type="entry name" value="Nonribosomal peptide synthetase, condensation domain"/>
    <property type="match status" value="2"/>
</dbReference>
<feature type="domain" description="Carrier" evidence="6">
    <location>
        <begin position="2801"/>
        <end position="2876"/>
    </location>
</feature>
<dbReference type="PROSITE" id="PS00455">
    <property type="entry name" value="AMP_BINDING"/>
    <property type="match status" value="2"/>
</dbReference>
<comment type="caution">
    <text evidence="7">The sequence shown here is derived from an EMBL/GenBank/DDBJ whole genome shotgun (WGS) entry which is preliminary data.</text>
</comment>
<keyword evidence="4" id="KW-0597">Phosphoprotein</keyword>
<dbReference type="SUPFAM" id="SSF52777">
    <property type="entry name" value="CoA-dependent acyltransferases"/>
    <property type="match status" value="4"/>
</dbReference>
<evidence type="ECO:0000259" key="6">
    <source>
        <dbReference type="PROSITE" id="PS50075"/>
    </source>
</evidence>
<dbReference type="FunFam" id="3.30.300.30:FF:000010">
    <property type="entry name" value="Enterobactin synthetase component F"/>
    <property type="match status" value="1"/>
</dbReference>
<dbReference type="CDD" id="cd19540">
    <property type="entry name" value="LCL_NRPS-like"/>
    <property type="match status" value="1"/>
</dbReference>
<dbReference type="Pfam" id="PF13193">
    <property type="entry name" value="AMP-binding_C"/>
    <property type="match status" value="1"/>
</dbReference>
<feature type="region of interest" description="Disordered" evidence="5">
    <location>
        <begin position="586"/>
        <end position="606"/>
    </location>
</feature>
<dbReference type="PANTHER" id="PTHR45527">
    <property type="entry name" value="NONRIBOSOMAL PEPTIDE SYNTHETASE"/>
    <property type="match status" value="1"/>
</dbReference>
<dbReference type="GO" id="GO:0044550">
    <property type="term" value="P:secondary metabolite biosynthetic process"/>
    <property type="evidence" value="ECO:0007669"/>
    <property type="project" value="UniProtKB-ARBA"/>
</dbReference>
<feature type="compositionally biased region" description="Basic residues" evidence="5">
    <location>
        <begin position="2909"/>
        <end position="2926"/>
    </location>
</feature>
<comment type="similarity">
    <text evidence="2">Belongs to the ATP-dependent AMP-binding enzyme family.</text>
</comment>
<dbReference type="Gene3D" id="3.40.50.720">
    <property type="entry name" value="NAD(P)-binding Rossmann-like Domain"/>
    <property type="match status" value="1"/>
</dbReference>
<evidence type="ECO:0000313" key="7">
    <source>
        <dbReference type="EMBL" id="GGQ69770.1"/>
    </source>
</evidence>
<protein>
    <recommendedName>
        <fullName evidence="6">Carrier domain-containing protein</fullName>
    </recommendedName>
</protein>
<dbReference type="InterPro" id="IPR000873">
    <property type="entry name" value="AMP-dep_synth/lig_dom"/>
</dbReference>
<dbReference type="InterPro" id="IPR020845">
    <property type="entry name" value="AMP-binding_CS"/>
</dbReference>
<dbReference type="PANTHER" id="PTHR45527:SF14">
    <property type="entry name" value="PLIPASTATIN SYNTHASE SUBUNIT B"/>
    <property type="match status" value="1"/>
</dbReference>
<dbReference type="InterPro" id="IPR036291">
    <property type="entry name" value="NAD(P)-bd_dom_sf"/>
</dbReference>
<dbReference type="CDD" id="cd05906">
    <property type="entry name" value="A_NRPS_TubE_like"/>
    <property type="match status" value="1"/>
</dbReference>
<dbReference type="PROSITE" id="PS50075">
    <property type="entry name" value="CARRIER"/>
    <property type="match status" value="2"/>
</dbReference>
<comment type="cofactor">
    <cofactor evidence="1">
        <name>pantetheine 4'-phosphate</name>
        <dbReference type="ChEBI" id="CHEBI:47942"/>
    </cofactor>
</comment>
<dbReference type="GO" id="GO:0005829">
    <property type="term" value="C:cytosol"/>
    <property type="evidence" value="ECO:0007669"/>
    <property type="project" value="TreeGrafter"/>
</dbReference>
<dbReference type="SUPFAM" id="SSF51735">
    <property type="entry name" value="NAD(P)-binding Rossmann-fold domains"/>
    <property type="match status" value="2"/>
</dbReference>
<dbReference type="Pfam" id="PF00550">
    <property type="entry name" value="PP-binding"/>
    <property type="match status" value="2"/>
</dbReference>
<dbReference type="EMBL" id="BMQK01000010">
    <property type="protein sequence ID" value="GGQ69770.1"/>
    <property type="molecule type" value="Genomic_DNA"/>
</dbReference>
<dbReference type="InterPro" id="IPR025110">
    <property type="entry name" value="AMP-bd_C"/>
</dbReference>
<evidence type="ECO:0000256" key="1">
    <source>
        <dbReference type="ARBA" id="ARBA00001957"/>
    </source>
</evidence>
<dbReference type="GO" id="GO:0003824">
    <property type="term" value="F:catalytic activity"/>
    <property type="evidence" value="ECO:0007669"/>
    <property type="project" value="InterPro"/>
</dbReference>
<accession>A0A918BI12</accession>
<dbReference type="Gene3D" id="3.40.50.12780">
    <property type="entry name" value="N-terminal domain of ligase-like"/>
    <property type="match status" value="2"/>
</dbReference>
<dbReference type="InterPro" id="IPR010071">
    <property type="entry name" value="AA_adenyl_dom"/>
</dbReference>
<organism evidence="7 8">
    <name type="scientific">Streptomyces ruber</name>
    <dbReference type="NCBI Taxonomy" id="83378"/>
    <lineage>
        <taxon>Bacteria</taxon>
        <taxon>Bacillati</taxon>
        <taxon>Actinomycetota</taxon>
        <taxon>Actinomycetes</taxon>
        <taxon>Kitasatosporales</taxon>
        <taxon>Streptomycetaceae</taxon>
        <taxon>Streptomyces</taxon>
    </lineage>
</organism>
<dbReference type="PROSITE" id="PS00012">
    <property type="entry name" value="PHOSPHOPANTETHEINE"/>
    <property type="match status" value="1"/>
</dbReference>
<gene>
    <name evidence="7" type="ORF">GCM10010145_44460</name>
</gene>
<dbReference type="InterPro" id="IPR045851">
    <property type="entry name" value="AMP-bd_C_sf"/>
</dbReference>
<dbReference type="InterPro" id="IPR023213">
    <property type="entry name" value="CAT-like_dom_sf"/>
</dbReference>
<feature type="region of interest" description="Disordered" evidence="5">
    <location>
        <begin position="2874"/>
        <end position="2926"/>
    </location>
</feature>
<evidence type="ECO:0000256" key="4">
    <source>
        <dbReference type="ARBA" id="ARBA00022553"/>
    </source>
</evidence>
<dbReference type="SMART" id="SM00823">
    <property type="entry name" value="PKS_PP"/>
    <property type="match status" value="2"/>
</dbReference>
<dbReference type="CDD" id="cd17643">
    <property type="entry name" value="A_NRPS_Cytc1-like"/>
    <property type="match status" value="1"/>
</dbReference>
<dbReference type="GO" id="GO:0008610">
    <property type="term" value="P:lipid biosynthetic process"/>
    <property type="evidence" value="ECO:0007669"/>
    <property type="project" value="UniProtKB-ARBA"/>
</dbReference>
<evidence type="ECO:0000256" key="2">
    <source>
        <dbReference type="ARBA" id="ARBA00006432"/>
    </source>
</evidence>
<reference evidence="7" key="2">
    <citation type="submission" date="2020-09" db="EMBL/GenBank/DDBJ databases">
        <authorList>
            <person name="Sun Q."/>
            <person name="Ohkuma M."/>
        </authorList>
    </citation>
    <scope>NUCLEOTIDE SEQUENCE</scope>
    <source>
        <strain evidence="7">JCM 3131</strain>
    </source>
</reference>
<dbReference type="InterPro" id="IPR020806">
    <property type="entry name" value="PKS_PP-bd"/>
</dbReference>
<evidence type="ECO:0000313" key="8">
    <source>
        <dbReference type="Proteomes" id="UP000620156"/>
    </source>
</evidence>
<dbReference type="SUPFAM" id="SSF47336">
    <property type="entry name" value="ACP-like"/>
    <property type="match status" value="2"/>
</dbReference>
<dbReference type="SMART" id="SM00822">
    <property type="entry name" value="PKS_KR"/>
    <property type="match status" value="1"/>
</dbReference>
<dbReference type="InterPro" id="IPR013968">
    <property type="entry name" value="PKS_KR"/>
</dbReference>
<dbReference type="Pfam" id="PF00668">
    <property type="entry name" value="Condensation"/>
    <property type="match status" value="2"/>
</dbReference>
<feature type="region of interest" description="Disordered" evidence="5">
    <location>
        <begin position="1652"/>
        <end position="1678"/>
    </location>
</feature>
<dbReference type="FunFam" id="3.40.50.980:FF:000002">
    <property type="entry name" value="Enterobactin synthetase component F"/>
    <property type="match status" value="1"/>
</dbReference>
<reference evidence="7" key="1">
    <citation type="journal article" date="2014" name="Int. J. Syst. Evol. Microbiol.">
        <title>Complete genome sequence of Corynebacterium casei LMG S-19264T (=DSM 44701T), isolated from a smear-ripened cheese.</title>
        <authorList>
            <consortium name="US DOE Joint Genome Institute (JGI-PGF)"/>
            <person name="Walter F."/>
            <person name="Albersmeier A."/>
            <person name="Kalinowski J."/>
            <person name="Ruckert C."/>
        </authorList>
    </citation>
    <scope>NUCLEOTIDE SEQUENCE</scope>
    <source>
        <strain evidence="7">JCM 3131</strain>
    </source>
</reference>
<dbReference type="Pfam" id="PF08659">
    <property type="entry name" value="KR"/>
    <property type="match status" value="1"/>
</dbReference>
<dbReference type="NCBIfam" id="TIGR01733">
    <property type="entry name" value="AA-adenyl-dom"/>
    <property type="match status" value="1"/>
</dbReference>
<dbReference type="Gene3D" id="3.30.300.30">
    <property type="match status" value="2"/>
</dbReference>
<name>A0A918BI12_9ACTN</name>
<feature type="compositionally biased region" description="Low complexity" evidence="5">
    <location>
        <begin position="2874"/>
        <end position="2886"/>
    </location>
</feature>
<dbReference type="FunFam" id="1.10.1200.10:FF:000005">
    <property type="entry name" value="Nonribosomal peptide synthetase 1"/>
    <property type="match status" value="1"/>
</dbReference>
<dbReference type="Pfam" id="PF00501">
    <property type="entry name" value="AMP-binding"/>
    <property type="match status" value="2"/>
</dbReference>
<dbReference type="Gene3D" id="3.30.559.10">
    <property type="entry name" value="Chloramphenicol acetyltransferase-like domain"/>
    <property type="match status" value="2"/>
</dbReference>
<evidence type="ECO:0000256" key="3">
    <source>
        <dbReference type="ARBA" id="ARBA00022450"/>
    </source>
</evidence>
<dbReference type="SUPFAM" id="SSF56801">
    <property type="entry name" value="Acetyl-CoA synthetase-like"/>
    <property type="match status" value="2"/>
</dbReference>
<dbReference type="GO" id="GO:0043041">
    <property type="term" value="P:amino acid activation for nonribosomal peptide biosynthetic process"/>
    <property type="evidence" value="ECO:0007669"/>
    <property type="project" value="TreeGrafter"/>
</dbReference>
<sequence>MPLHEDDSRPLTGAQEGLWYAQRLAPDSAAYNTGEAVEIHGALDTGLFEAALRRTVGEADTFALRFFDTDDGPRCRPAPDADDWPLHRVDVSGADDPEAAAWQWIRSDLATPLDVDKGPLFSHALLTLAADRHIWFLKAHHILLDGYSYKLLGRRLADTYNASAAGGQPAPSVFAPVSRLRADEAAYLASERYERDRAHWAGRLAGLPSEPARLTRRTAAPAAPFLRRTLDLAPAEAEALAAAAARLGVTRTDLLTAAVLAFLHRMTGADDLVLGLATMSRPGSAALRTPGTASDVLPLRVPAASGTSVGDLARAAADELKALRRHQRYRGEFIRRDLGLLGTGRRLYGPVLNIVPFTEDLTFGGHPATWHHLSGGAVEDLQISVRPATEPGGLWLALDANPALYEEDELALHRDRFRLLLRRLTTAAPELPLHDLDLLLPGERPEDAPARTFPVAGTLTELFERRAAAVPERTAVSGGAGSLTYAELNARANRLARLLAERGAGPGRVVALALRRDVPLLPALLAVLKTGAAYLPLDTGHPAERLRLVVADARPVLLVTDDDPADLLPGTAVPVVRLGDPQVERDLAGRPAGDLTDAERGGPTSPSDIAYVIHTSGSTGRPKGVPVPHANVVRLFAAAEEHFTFGPDDVWTLFHSYAFDFSVWEIWGALLHGGRLVVVPYAVSRSPRDFLGLLHREGVTVLNQTPSAFEQLIDADTERAAAGEDPARPPAGALRYVIFGGEALRPERLRPWADRYGLDAPALVNMYGITETTVHVTHHRLTRADLDDPRRGSVVGTPLADLRVYLLDPAGRPVPTGATGEIHVAGPGVAAGYLNRPDLTAERFPDDPHGPPGSRMYRSGDLARRRADGTLEHLGRADAQVQLRGFRIEPGEIEAVLASHPRVARAAVVVRRADNGAQQLVAYTVAAGGTPPSTAELRAHAATRLPEHMVPAACVAVGALPLTANGKLDVQALPAPDFAAAAAAGTRPATGSQALLCRLFEDVLHLPGDSVGVDADFFGLGGDSLLATRLLARLRAETGAEVPITALFDGPTPAALAGRLAAQDGTAGPLPALGDVVRPDRVPLSFSQERMWFLNRLDDGAATYNIPLVVPLRAPVDTEALHAALGDVTDRHESLRTVFAEHDGVPYQHILPPGERHPELHRVDCPAEETGAHVAAALRHRFDLTRDLPLTASLFGTGPEYTLVLVLHHSAADGWSLRPFADDLGTAYAARRAGRAPRWSALPVQYADHAVWQRALLAPEPEGPGRLERLTAHWRTALADLPEECTLPGDRPRPAAARGAGAHVTATVDAALHKALLDLADREGASLFMVLHAAVSALLTRCGAGEDVVLGTPVAGRSEPALDDVIGLLTNTLVLRADTSGDPAFRALLARLRTSDLSALDHQDLPFDRLVEELNPPRHPSRHPLFQVMLALQNNERAVLRLDGQEVPLRPTATGTAKFDLFVDVLERYDDAGAPDGLDLHVEYATDLYDTATAEAFAQALHQVLGAVSADPDVRVRALPAPPAPFGRTPGTAAATTDTDAAEAERTALSVPGIRDAAALPGPDGGPLHLYVVPGRADAAERVEQLLGSAGRGTVRVTAVGILPRTADGTLDTEALGSLPLVDGVAADAWQRRLARVPGVTEVRVTVENVPEEPARRHVGTPRRAAGQTPAEHAGTAPATAVPALSEGAELAEPPVSGWAQALLRAAESPHGEVVHVHADGSENRRSYASLVTEASQVLAGLRKAGLRPGDQVILQCDESEDFLAALWGCILGGFVAVPLTVPASYTTSSAALAKLEGIWRMLGRPWIVCSRGKEAGLRDLAARHDWPGLRLTTADALREAPEDRDWYEARPDDLLLMLMTSGSTGLPKAVRQSHHAVLTRSAATAQLNGLGEQDVTLNWIPLDHVTGVVMFHLRDVFLGCRQIHAPTSWILEDPVRWMDLADRHRTTVTWAPNFAFGLLAEQADRFRDRTWDLSPVRLVMNAGEVVVASAARRFLRALKPFGLPQDVMHPGWGMSETCSVVTDAVLPGEPDGSDESFVSCGRPYPGFAMRVVGEDGTVLAEGDIGRFQVRGASVTSGYHDNPGANAEAFTEDGWFDTGDLAFLRDGELYITGRAKDVIIVNGVNHYSHEIEACVEELPAVVRSYNAAVAVRSDPSAVTDELALFCRLAPGQDTAAALREIAGKVTREIGVSPAFVIPVAADAIPKTEIGKIQRTKLRKSFEAGDFDEAVREAQLLMGTAATLPDWFLRPVWQRAERHRPRPAAAGRHTLVLAGGDPRTHELAGRLAERVRADGGLCTLVTDAPAYERTDAARYGIRPAEEADHTALLRQLDADRRPVNAVVHLGALHTTVTSPLDDAGTGTLLALARALAARPGRQRPVDLLYVTAGAQAVVPGDDASPAHAVAGALLKSLGEEFTWLRGVHLDLAPGSAGAPGAPDSPAGSEDPVPVLLAESADPSADAEVARRGGHRHVRRLAPLPDRPARAELPDSDGFHLVSGGLGGVGSEVAAHLLKTPGTRLLLLGRTPLPAEDTWPRHLAEQGPEAARIEALRRLRALGEVRYASADVTDEDQVRAAVDTAARTWGVPLVSVLHLAGVRDERPVRELDPASWRRALAAKVDGAWTLHRVAADHPVTSFTTFSSVNGYFGGAMNAAYAAANAFLDALALHRRGRGLPAQSLAWSMWRERGMSRGYRLAALGEARGYRVLDTAAALRSFDLARTVAEPHLLIGADRGAPWVRSHVEGPVRQLRRPAARVALEEGTDLGALYGAAADAARACGLADGWVLRSAGSAARQADPDAGERLRRTESELARLWCEVLGRDRVGRDDNFFDLGGNSLLLVTAQTAVNRTFGCELSVVDLFAHPTVRDLARHLTTRTGAAPGAGTDTPYEKPDTGPSALQKAKEQAQRQRAARARRSARHGKDRGHA</sequence>
<dbReference type="Gene3D" id="1.10.1200.10">
    <property type="entry name" value="ACP-like"/>
    <property type="match status" value="2"/>
</dbReference>